<proteinExistence type="predicted"/>
<evidence type="ECO:0000313" key="1">
    <source>
        <dbReference type="EMBL" id="GFF39578.1"/>
    </source>
</evidence>
<reference evidence="1 2" key="1">
    <citation type="submission" date="2020-01" db="EMBL/GenBank/DDBJ databases">
        <title>Draft genome sequence of Aspergillus udagawae IFM 46972.</title>
        <authorList>
            <person name="Takahashi H."/>
            <person name="Yaguchi T."/>
        </authorList>
    </citation>
    <scope>NUCLEOTIDE SEQUENCE [LARGE SCALE GENOMIC DNA]</scope>
    <source>
        <strain evidence="1 2">IFM 46972</strain>
    </source>
</reference>
<comment type="caution">
    <text evidence="1">The sequence shown here is derived from an EMBL/GenBank/DDBJ whole genome shotgun (WGS) entry which is preliminary data.</text>
</comment>
<dbReference type="AlphaFoldDB" id="A0A8H3NSU9"/>
<accession>A0A8H3NSU9</accession>
<evidence type="ECO:0000313" key="2">
    <source>
        <dbReference type="Proteomes" id="UP000465221"/>
    </source>
</evidence>
<dbReference type="EMBL" id="BLKC01000038">
    <property type="protein sequence ID" value="GFF39578.1"/>
    <property type="molecule type" value="Genomic_DNA"/>
</dbReference>
<protein>
    <submittedName>
        <fullName evidence="1">Uncharacterized protein</fullName>
    </submittedName>
</protein>
<sequence>MSLGRHAYRHALHPSSTNRIDHVWISEELLASTFRRFATSQRRYESRVPGPLEARRRLAKRRNTALAGIAGSGPLEDIACLFGRNGREHMKWTDREERNVHPEAHGENLLLCQIHGQTDRVSNCTEDLPAFPLNPPEPPLPFYSENIPPMEFDTLNGIQGFPDVSQKTSREQVLKEFLKSRPSVTAIGIFVRQLNFDLQREPSYSRLILKHLLSRSANNEGAMQKVVEFLDDPYLNTRGAGNYLCALEHTLSTAAIFGKQRVFDAVIRSLELGLLHPTELQDIIKTISDVKLKRSHGFTARNSRFLVRFHREMWDAIGSCDIYRHKDLSKDIVDAWLSILCERKTYDDFILAKDMILATQDPRSADCRWVPILIACWLKISAESRHSSNRLYIKELLGYFHPTATSEIIIRTTEYLVSTEMGCLLEWQRRLSELDNITSVVSSQIWVDARAQHTAESLGSAQGKNSILSFRHQIVLRIWILRALSKYLPQGPLWRRGQRVTDSPIIDLCAIYESALDKGSYEDLLSSLMKDIHTLGIPSNGLLMSVVELKAAKRTTRAQRRTLEKLETTKVSFAEMFSDIHAYNASNTHFFSVYEKMARQIDVTDPSFVKHAIEIARDGNIQRIWTLIRLFRCHTPLKIAISNLWPRVPDPSEKALVRYNPEPRTALCPDPHLAVEMLHLFAVSLACSRNISPRRAYALVHWLYDFLMKHNAHVKPSLVRAMYHAGVLRFRRAGLNVAPTQYAYILDRVKEIETPEMVQALMEPPRVGESGKRSNMVWGQMT</sequence>
<name>A0A8H3NSU9_9EURO</name>
<gene>
    <name evidence="1" type="ORF">IFM46972_05923</name>
</gene>
<organism evidence="1 2">
    <name type="scientific">Aspergillus udagawae</name>
    <dbReference type="NCBI Taxonomy" id="91492"/>
    <lineage>
        <taxon>Eukaryota</taxon>
        <taxon>Fungi</taxon>
        <taxon>Dikarya</taxon>
        <taxon>Ascomycota</taxon>
        <taxon>Pezizomycotina</taxon>
        <taxon>Eurotiomycetes</taxon>
        <taxon>Eurotiomycetidae</taxon>
        <taxon>Eurotiales</taxon>
        <taxon>Aspergillaceae</taxon>
        <taxon>Aspergillus</taxon>
        <taxon>Aspergillus subgen. Fumigati</taxon>
    </lineage>
</organism>
<dbReference type="Proteomes" id="UP000465221">
    <property type="component" value="Unassembled WGS sequence"/>
</dbReference>